<reference evidence="3 4" key="1">
    <citation type="submission" date="2018-05" db="EMBL/GenBank/DDBJ databases">
        <title>Mucilaginibacter hurinus sp. nov., isolated from briquette warehouse soil.</title>
        <authorList>
            <person name="Choi L."/>
        </authorList>
    </citation>
    <scope>NUCLEOTIDE SEQUENCE [LARGE SCALE GENOMIC DNA]</scope>
    <source>
        <strain evidence="3 4">ZR32</strain>
    </source>
</reference>
<dbReference type="Pfam" id="PF13439">
    <property type="entry name" value="Glyco_transf_4"/>
    <property type="match status" value="1"/>
</dbReference>
<dbReference type="InterPro" id="IPR050194">
    <property type="entry name" value="Glycosyltransferase_grp1"/>
</dbReference>
<evidence type="ECO:0000259" key="2">
    <source>
        <dbReference type="Pfam" id="PF13439"/>
    </source>
</evidence>
<keyword evidence="4" id="KW-1185">Reference proteome</keyword>
<evidence type="ECO:0008006" key="5">
    <source>
        <dbReference type="Google" id="ProtNLM"/>
    </source>
</evidence>
<dbReference type="EMBL" id="QGDC01000001">
    <property type="protein sequence ID" value="RCH56641.1"/>
    <property type="molecule type" value="Genomic_DNA"/>
</dbReference>
<dbReference type="InterPro" id="IPR001296">
    <property type="entry name" value="Glyco_trans_1"/>
</dbReference>
<evidence type="ECO:0000259" key="1">
    <source>
        <dbReference type="Pfam" id="PF00534"/>
    </source>
</evidence>
<proteinExistence type="predicted"/>
<dbReference type="Pfam" id="PF00534">
    <property type="entry name" value="Glycos_transf_1"/>
    <property type="match status" value="1"/>
</dbReference>
<evidence type="ECO:0000313" key="3">
    <source>
        <dbReference type="EMBL" id="RCH56641.1"/>
    </source>
</evidence>
<dbReference type="GO" id="GO:0016757">
    <property type="term" value="F:glycosyltransferase activity"/>
    <property type="evidence" value="ECO:0007669"/>
    <property type="project" value="InterPro"/>
</dbReference>
<dbReference type="Gene3D" id="3.40.50.2000">
    <property type="entry name" value="Glycogen Phosphorylase B"/>
    <property type="match status" value="2"/>
</dbReference>
<organism evidence="3 4">
    <name type="scientific">Mucilaginibacter hurinus</name>
    <dbReference type="NCBI Taxonomy" id="2201324"/>
    <lineage>
        <taxon>Bacteria</taxon>
        <taxon>Pseudomonadati</taxon>
        <taxon>Bacteroidota</taxon>
        <taxon>Sphingobacteriia</taxon>
        <taxon>Sphingobacteriales</taxon>
        <taxon>Sphingobacteriaceae</taxon>
        <taxon>Mucilaginibacter</taxon>
    </lineage>
</organism>
<accession>A0A367GV30</accession>
<dbReference type="RefSeq" id="WP_114003538.1">
    <property type="nucleotide sequence ID" value="NZ_QGDC01000001.1"/>
</dbReference>
<dbReference type="Proteomes" id="UP000253209">
    <property type="component" value="Unassembled WGS sequence"/>
</dbReference>
<dbReference type="SUPFAM" id="SSF53756">
    <property type="entry name" value="UDP-Glycosyltransferase/glycogen phosphorylase"/>
    <property type="match status" value="1"/>
</dbReference>
<protein>
    <recommendedName>
        <fullName evidence="5">Glycosyltransferase</fullName>
    </recommendedName>
</protein>
<gene>
    <name evidence="3" type="ORF">DJ568_01920</name>
</gene>
<dbReference type="OrthoDB" id="9811239at2"/>
<comment type="caution">
    <text evidence="3">The sequence shown here is derived from an EMBL/GenBank/DDBJ whole genome shotgun (WGS) entry which is preliminary data.</text>
</comment>
<feature type="domain" description="Glycosyltransferase subfamily 4-like N-terminal" evidence="2">
    <location>
        <begin position="15"/>
        <end position="168"/>
    </location>
</feature>
<dbReference type="InterPro" id="IPR028098">
    <property type="entry name" value="Glyco_trans_4-like_N"/>
</dbReference>
<feature type="domain" description="Glycosyl transferase family 1" evidence="1">
    <location>
        <begin position="192"/>
        <end position="347"/>
    </location>
</feature>
<sequence>MRILQVGKYYPPYKGGIENNTRHCSEELSKDHEVIVLVFNTNSQTVEEEVNGIKVIRVGSMGNLFSQELTFKMIKYIKGLKPDIIHFHAPNPVGMVSILIGAPKSAKIVVTHHTDIVRQKFLKKIVLPLYKILLKRTARIISYTDKYPAHSDELVGFEDKFSTVPNGTSEKPFMDELLIAKVAADFRDKYTKGAPTVAFLGRQVAYKGIDLIIKAIARTTDVHALIGGHGPELKNNKQLAHDLGIADRVHFVGEINDFNKGGFLHASDIFLLPCTNRTESYGQVLVEAQLCKLPTIVSDVGSGVSEVTQHNETGLVIPPNNVDALHTAIVKLINDPELRTRMGDAGYIRAKTNYVETVTGPLLRKLFNDLA</sequence>
<dbReference type="PANTHER" id="PTHR45947">
    <property type="entry name" value="SULFOQUINOVOSYL TRANSFERASE SQD2"/>
    <property type="match status" value="1"/>
</dbReference>
<dbReference type="PANTHER" id="PTHR45947:SF3">
    <property type="entry name" value="SULFOQUINOVOSYL TRANSFERASE SQD2"/>
    <property type="match status" value="1"/>
</dbReference>
<dbReference type="AlphaFoldDB" id="A0A367GV30"/>
<name>A0A367GV30_9SPHI</name>
<evidence type="ECO:0000313" key="4">
    <source>
        <dbReference type="Proteomes" id="UP000253209"/>
    </source>
</evidence>